<sequence>MKPKHTGTGNMPWDNLWDHKYYKISKARMRIFKIKLIKEKRRWDDG</sequence>
<reference evidence="1" key="1">
    <citation type="submission" date="2020-03" db="EMBL/GenBank/DDBJ databases">
        <title>The deep terrestrial virosphere.</title>
        <authorList>
            <person name="Holmfeldt K."/>
            <person name="Nilsson E."/>
            <person name="Simone D."/>
            <person name="Lopez-Fernandez M."/>
            <person name="Wu X."/>
            <person name="de Brujin I."/>
            <person name="Lundin D."/>
            <person name="Andersson A."/>
            <person name="Bertilsson S."/>
            <person name="Dopson M."/>
        </authorList>
    </citation>
    <scope>NUCLEOTIDE SEQUENCE</scope>
    <source>
        <strain evidence="1">MM415A03168</strain>
    </source>
</reference>
<dbReference type="EMBL" id="MT141875">
    <property type="protein sequence ID" value="QJA71459.1"/>
    <property type="molecule type" value="Genomic_DNA"/>
</dbReference>
<name>A0A6M3JMM6_9ZZZZ</name>
<gene>
    <name evidence="1" type="ORF">MM415A03168_0005</name>
</gene>
<evidence type="ECO:0000313" key="1">
    <source>
        <dbReference type="EMBL" id="QJA71459.1"/>
    </source>
</evidence>
<dbReference type="AlphaFoldDB" id="A0A6M3JMM6"/>
<protein>
    <submittedName>
        <fullName evidence="1">Uncharacterized protein</fullName>
    </submittedName>
</protein>
<proteinExistence type="predicted"/>
<organism evidence="1">
    <name type="scientific">viral metagenome</name>
    <dbReference type="NCBI Taxonomy" id="1070528"/>
    <lineage>
        <taxon>unclassified sequences</taxon>
        <taxon>metagenomes</taxon>
        <taxon>organismal metagenomes</taxon>
    </lineage>
</organism>
<accession>A0A6M3JMM6</accession>